<gene>
    <name evidence="2" type="ORF">OLEA9_A098367</name>
</gene>
<dbReference type="InterPro" id="IPR004330">
    <property type="entry name" value="FAR1_DNA_bnd_dom"/>
</dbReference>
<dbReference type="Gramene" id="OE9A098367T1">
    <property type="protein sequence ID" value="OE9A098367C1"/>
    <property type="gene ID" value="OE9A098367"/>
</dbReference>
<protein>
    <recommendedName>
        <fullName evidence="1">FAR1 domain-containing protein</fullName>
    </recommendedName>
</protein>
<dbReference type="OrthoDB" id="747268at2759"/>
<dbReference type="PANTHER" id="PTHR46328">
    <property type="entry name" value="FAR-RED IMPAIRED RESPONSIVE (FAR1) FAMILY PROTEIN-RELATED"/>
    <property type="match status" value="1"/>
</dbReference>
<comment type="caution">
    <text evidence="2">The sequence shown here is derived from an EMBL/GenBank/DDBJ whole genome shotgun (WGS) entry which is preliminary data.</text>
</comment>
<dbReference type="Pfam" id="PF03101">
    <property type="entry name" value="FAR1"/>
    <property type="match status" value="1"/>
</dbReference>
<accession>A0A8S0RAU4</accession>
<evidence type="ECO:0000313" key="2">
    <source>
        <dbReference type="EMBL" id="CAA2975188.1"/>
    </source>
</evidence>
<dbReference type="PANTHER" id="PTHR46328:SF35">
    <property type="entry name" value="PROTEIN FAR1-RELATED SEQUENCE 5-LIKE"/>
    <property type="match status" value="1"/>
</dbReference>
<evidence type="ECO:0000259" key="1">
    <source>
        <dbReference type="Pfam" id="PF03101"/>
    </source>
</evidence>
<reference evidence="2 3" key="1">
    <citation type="submission" date="2019-12" db="EMBL/GenBank/DDBJ databases">
        <authorList>
            <person name="Alioto T."/>
            <person name="Alioto T."/>
            <person name="Gomez Garrido J."/>
        </authorList>
    </citation>
    <scope>NUCLEOTIDE SEQUENCE [LARGE SCALE GENOMIC DNA]</scope>
</reference>
<proteinExistence type="predicted"/>
<dbReference type="AlphaFoldDB" id="A0A8S0RAU4"/>
<evidence type="ECO:0000313" key="3">
    <source>
        <dbReference type="Proteomes" id="UP000594638"/>
    </source>
</evidence>
<organism evidence="2 3">
    <name type="scientific">Olea europaea subsp. europaea</name>
    <dbReference type="NCBI Taxonomy" id="158383"/>
    <lineage>
        <taxon>Eukaryota</taxon>
        <taxon>Viridiplantae</taxon>
        <taxon>Streptophyta</taxon>
        <taxon>Embryophyta</taxon>
        <taxon>Tracheophyta</taxon>
        <taxon>Spermatophyta</taxon>
        <taxon>Magnoliopsida</taxon>
        <taxon>eudicotyledons</taxon>
        <taxon>Gunneridae</taxon>
        <taxon>Pentapetalae</taxon>
        <taxon>asterids</taxon>
        <taxon>lamiids</taxon>
        <taxon>Lamiales</taxon>
        <taxon>Oleaceae</taxon>
        <taxon>Oleeae</taxon>
        <taxon>Olea</taxon>
    </lineage>
</organism>
<name>A0A8S0RAU4_OLEEU</name>
<sequence>MDVVDDEVLVESNNESSLDNVITLGGDNLGGDVANIPKVGMKFNDENELYEFQKKYVYDVGFSVRRRNSKKGEEGIVRYVTLTCSCEGRRSYNTSASLRPQPTIQVGYKARLTASADIFGIWKICTIDSSTIIKQVRRNLGCIDAIKN</sequence>
<dbReference type="Proteomes" id="UP000594638">
    <property type="component" value="Unassembled WGS sequence"/>
</dbReference>
<feature type="domain" description="FAR1" evidence="1">
    <location>
        <begin position="51"/>
        <end position="127"/>
    </location>
</feature>
<dbReference type="EMBL" id="CACTIH010002240">
    <property type="protein sequence ID" value="CAA2975188.1"/>
    <property type="molecule type" value="Genomic_DNA"/>
</dbReference>
<keyword evidence="3" id="KW-1185">Reference proteome</keyword>